<dbReference type="EMBL" id="CP033169">
    <property type="protein sequence ID" value="AYO29965.1"/>
    <property type="molecule type" value="Genomic_DNA"/>
</dbReference>
<dbReference type="KEGG" id="bacg:D2962_04525"/>
<dbReference type="SUPFAM" id="SSF53067">
    <property type="entry name" value="Actin-like ATPase domain"/>
    <property type="match status" value="1"/>
</dbReference>
<gene>
    <name evidence="4" type="ORF">D2962_04525</name>
</gene>
<dbReference type="Proteomes" id="UP000280960">
    <property type="component" value="Chromosome"/>
</dbReference>
<organism evidence="4 5">
    <name type="scientific">Biomaibacter acetigenes</name>
    <dbReference type="NCBI Taxonomy" id="2316383"/>
    <lineage>
        <taxon>Bacteria</taxon>
        <taxon>Bacillati</taxon>
        <taxon>Bacillota</taxon>
        <taxon>Clostridia</taxon>
        <taxon>Thermosediminibacterales</taxon>
        <taxon>Tepidanaerobacteraceae</taxon>
        <taxon>Biomaibacter</taxon>
    </lineage>
</organism>
<evidence type="ECO:0000256" key="3">
    <source>
        <dbReference type="ARBA" id="ARBA00022629"/>
    </source>
</evidence>
<dbReference type="InterPro" id="IPR043129">
    <property type="entry name" value="ATPase_NBD"/>
</dbReference>
<keyword evidence="5" id="KW-1185">Reference proteome</keyword>
<dbReference type="InterPro" id="IPR036390">
    <property type="entry name" value="WH_DNA-bd_sf"/>
</dbReference>
<comment type="similarity">
    <text evidence="2">Belongs to the ROK (NagC/XylR) family.</text>
</comment>
<accession>A0A3G2R3Q5</accession>
<proteinExistence type="inferred from homology"/>
<dbReference type="PANTHER" id="PTHR18964">
    <property type="entry name" value="ROK (REPRESSOR, ORF, KINASE) FAMILY"/>
    <property type="match status" value="1"/>
</dbReference>
<dbReference type="InterPro" id="IPR000600">
    <property type="entry name" value="ROK"/>
</dbReference>
<evidence type="ECO:0000256" key="2">
    <source>
        <dbReference type="ARBA" id="ARBA00006479"/>
    </source>
</evidence>
<dbReference type="GO" id="GO:0042732">
    <property type="term" value="P:D-xylose metabolic process"/>
    <property type="evidence" value="ECO:0007669"/>
    <property type="project" value="UniProtKB-KW"/>
</dbReference>
<dbReference type="Gene3D" id="3.30.420.40">
    <property type="match status" value="2"/>
</dbReference>
<name>A0A3G2R3Q5_9FIRM</name>
<protein>
    <submittedName>
        <fullName evidence="4">ROK family transcriptional regulator</fullName>
    </submittedName>
</protein>
<dbReference type="Pfam" id="PF13412">
    <property type="entry name" value="HTH_24"/>
    <property type="match status" value="1"/>
</dbReference>
<reference evidence="4 5" key="1">
    <citation type="submission" date="2018-10" db="EMBL/GenBank/DDBJ databases">
        <authorList>
            <person name="Zhang X."/>
        </authorList>
    </citation>
    <scope>NUCLEOTIDE SEQUENCE [LARGE SCALE GENOMIC DNA]</scope>
    <source>
        <strain evidence="4 5">SK-G1</strain>
    </source>
</reference>
<dbReference type="RefSeq" id="WP_122014262.1">
    <property type="nucleotide sequence ID" value="NZ_CP033169.1"/>
</dbReference>
<dbReference type="Gene3D" id="1.10.10.10">
    <property type="entry name" value="Winged helix-like DNA-binding domain superfamily/Winged helix DNA-binding domain"/>
    <property type="match status" value="1"/>
</dbReference>
<dbReference type="CDD" id="cd24076">
    <property type="entry name" value="ASKHA_ATPase_ROK_BsXylR-like"/>
    <property type="match status" value="1"/>
</dbReference>
<dbReference type="PANTHER" id="PTHR18964:SF149">
    <property type="entry name" value="BIFUNCTIONAL UDP-N-ACETYLGLUCOSAMINE 2-EPIMERASE_N-ACETYLMANNOSAMINE KINASE"/>
    <property type="match status" value="1"/>
</dbReference>
<sequence length="400" mass="43236">MITADQILVKQINKSLVLNYIRKKEHISRADIAKKTGLNRSTVSALVDELITEGLIVEKGIGTSKGGRKPVILAINKNGGSIIGVDLGVNYILTVLTDLLGKIIWEKRIPIDPQDPPEKNIDLLINMIGKAKENAPDTLKGILGIGIGVPGIVNYEKGLVLMAPNLKWENVNLKDIIEEKLNIPVFIDNEANTGAIGEKWFGLGKKATNFVYVSAGIGVGTGIIINDELYRGSSGLAGEMGHMTIDMNGKPCSCDNTGCWEEYASEKALFKYLRDQVSRYTSDSDINRENIDTLTIFDIVDAAKAGDDLAVSAFRLVGKHLGIGVAGIINTFNPDLVIIGNTISLAGDIVMQEITEEVSKRSFITKYSEVTIAPSHLNMHACAMGAVTLVMSRVFASPNI</sequence>
<keyword evidence="3" id="KW-0859">Xylose metabolism</keyword>
<dbReference type="Pfam" id="PF00480">
    <property type="entry name" value="ROK"/>
    <property type="match status" value="1"/>
</dbReference>
<dbReference type="SUPFAM" id="SSF46785">
    <property type="entry name" value="Winged helix' DNA-binding domain"/>
    <property type="match status" value="1"/>
</dbReference>
<evidence type="ECO:0000313" key="5">
    <source>
        <dbReference type="Proteomes" id="UP000280960"/>
    </source>
</evidence>
<dbReference type="InterPro" id="IPR036388">
    <property type="entry name" value="WH-like_DNA-bd_sf"/>
</dbReference>
<keyword evidence="3" id="KW-0119">Carbohydrate metabolism</keyword>
<evidence type="ECO:0000256" key="1">
    <source>
        <dbReference type="ARBA" id="ARBA00002486"/>
    </source>
</evidence>
<comment type="function">
    <text evidence="1">Transcriptional repressor of xylose-utilizing enzymes.</text>
</comment>
<dbReference type="AlphaFoldDB" id="A0A3G2R3Q5"/>
<evidence type="ECO:0000313" key="4">
    <source>
        <dbReference type="EMBL" id="AYO29965.1"/>
    </source>
</evidence>